<name>A0A5M4AZF6_9BACT</name>
<accession>A0A5M4AZF6</accession>
<comment type="caution">
    <text evidence="2">The sequence shown here is derived from an EMBL/GenBank/DDBJ whole genome shotgun (WGS) entry which is preliminary data.</text>
</comment>
<feature type="transmembrane region" description="Helical" evidence="1">
    <location>
        <begin position="6"/>
        <end position="24"/>
    </location>
</feature>
<evidence type="ECO:0000256" key="1">
    <source>
        <dbReference type="SAM" id="Phobius"/>
    </source>
</evidence>
<proteinExistence type="predicted"/>
<keyword evidence="1" id="KW-1133">Transmembrane helix</keyword>
<protein>
    <submittedName>
        <fullName evidence="2">Uncharacterized protein</fullName>
    </submittedName>
</protein>
<dbReference type="EMBL" id="BLAX01000001">
    <property type="protein sequence ID" value="GET32797.1"/>
    <property type="molecule type" value="Genomic_DNA"/>
</dbReference>
<dbReference type="AlphaFoldDB" id="A0A5M4AZF6"/>
<evidence type="ECO:0000313" key="2">
    <source>
        <dbReference type="EMBL" id="GET32797.1"/>
    </source>
</evidence>
<keyword evidence="1" id="KW-0812">Transmembrane</keyword>
<evidence type="ECO:0000313" key="3">
    <source>
        <dbReference type="Proteomes" id="UP000391834"/>
    </source>
</evidence>
<dbReference type="Proteomes" id="UP000391834">
    <property type="component" value="Unassembled WGS sequence"/>
</dbReference>
<organism evidence="2 3">
    <name type="scientific">Prolixibacter bellariivorans</name>
    <dbReference type="NCBI Taxonomy" id="314319"/>
    <lineage>
        <taxon>Bacteria</taxon>
        <taxon>Pseudomonadati</taxon>
        <taxon>Bacteroidota</taxon>
        <taxon>Bacteroidia</taxon>
        <taxon>Marinilabiliales</taxon>
        <taxon>Prolixibacteraceae</taxon>
        <taxon>Prolixibacter</taxon>
    </lineage>
</organism>
<keyword evidence="1" id="KW-0472">Membrane</keyword>
<keyword evidence="3" id="KW-1185">Reference proteome</keyword>
<gene>
    <name evidence="2" type="ORF">PbJCM13498_16600</name>
</gene>
<reference evidence="2 3" key="1">
    <citation type="submission" date="2019-10" db="EMBL/GenBank/DDBJ databases">
        <title>Prolixibacter strains distinguished by the presence of nitrate reductase genes were adept at nitrate-dependent anaerobic corrosion of metallic iron and carbon steel.</title>
        <authorList>
            <person name="Iino T."/>
            <person name="Shono N."/>
            <person name="Ito K."/>
            <person name="Nakamura R."/>
            <person name="Sueoka K."/>
            <person name="Harayama S."/>
            <person name="Ohkuma M."/>
        </authorList>
    </citation>
    <scope>NUCLEOTIDE SEQUENCE [LARGE SCALE GENOMIC DNA]</scope>
    <source>
        <strain evidence="2 3">JCM 13498</strain>
    </source>
</reference>
<sequence length="81" mass="8741">MNPVNYCISGVLFSLIIVLYFINFGQNNTARDAKTKSSTKATAETFTTADTGYQAVGNSYDAVGAAHQERAGRESGTRSRQ</sequence>